<dbReference type="RefSeq" id="XP_043000818.1">
    <property type="nucleotide sequence ID" value="XM_043144883.1"/>
</dbReference>
<dbReference type="GeneID" id="66068163"/>
<feature type="compositionally biased region" description="Basic and acidic residues" evidence="1">
    <location>
        <begin position="114"/>
        <end position="135"/>
    </location>
</feature>
<evidence type="ECO:0000256" key="1">
    <source>
        <dbReference type="SAM" id="MobiDB-lite"/>
    </source>
</evidence>
<organism evidence="2 3">
    <name type="scientific">Ustilaginoidea virens</name>
    <name type="common">Rice false smut fungus</name>
    <name type="synonym">Villosiclava virens</name>
    <dbReference type="NCBI Taxonomy" id="1159556"/>
    <lineage>
        <taxon>Eukaryota</taxon>
        <taxon>Fungi</taxon>
        <taxon>Dikarya</taxon>
        <taxon>Ascomycota</taxon>
        <taxon>Pezizomycotina</taxon>
        <taxon>Sordariomycetes</taxon>
        <taxon>Hypocreomycetidae</taxon>
        <taxon>Hypocreales</taxon>
        <taxon>Clavicipitaceae</taxon>
        <taxon>Ustilaginoidea</taxon>
    </lineage>
</organism>
<evidence type="ECO:0008006" key="4">
    <source>
        <dbReference type="Google" id="ProtNLM"/>
    </source>
</evidence>
<dbReference type="Proteomes" id="UP000027002">
    <property type="component" value="Chromosome 6"/>
</dbReference>
<dbReference type="KEGG" id="uvi:66068163"/>
<gene>
    <name evidence="2" type="ORF">UV8b_07386</name>
</gene>
<name>A0A8E5HXD8_USTVR</name>
<dbReference type="AlphaFoldDB" id="A0A8E5HXD8"/>
<dbReference type="EMBL" id="CP072758">
    <property type="protein sequence ID" value="QUC23145.1"/>
    <property type="molecule type" value="Genomic_DNA"/>
</dbReference>
<feature type="region of interest" description="Disordered" evidence="1">
    <location>
        <begin position="114"/>
        <end position="155"/>
    </location>
</feature>
<sequence>MSLIAPRAARRALPLCARAHAARAFSASVYRSKTATETVKDGLKTVDRAVTDHVVLPGLEAAATAGRKVKQSAEAVTHKGKASEVKGQVKGMAEEVKGQVKGKAEEVKGQVKGKAEEVKSQVKGKAEEVKGKAEETAAEVQGKVKGAAEEAKRDV</sequence>
<protein>
    <recommendedName>
        <fullName evidence="4">LEA domain protein</fullName>
    </recommendedName>
</protein>
<dbReference type="OrthoDB" id="4023585at2759"/>
<dbReference type="SUPFAM" id="SSF58113">
    <property type="entry name" value="Apolipoprotein A-I"/>
    <property type="match status" value="1"/>
</dbReference>
<feature type="compositionally biased region" description="Basic and acidic residues" evidence="1">
    <location>
        <begin position="146"/>
        <end position="155"/>
    </location>
</feature>
<evidence type="ECO:0000313" key="2">
    <source>
        <dbReference type="EMBL" id="QUC23145.1"/>
    </source>
</evidence>
<proteinExistence type="predicted"/>
<reference evidence="2" key="1">
    <citation type="submission" date="2020-03" db="EMBL/GenBank/DDBJ databases">
        <title>A mixture of massive structural variations and highly conserved coding sequences in Ustilaginoidea virens genome.</title>
        <authorList>
            <person name="Zhang K."/>
            <person name="Zhao Z."/>
            <person name="Zhang Z."/>
            <person name="Li Y."/>
            <person name="Hsiang T."/>
            <person name="Sun W."/>
        </authorList>
    </citation>
    <scope>NUCLEOTIDE SEQUENCE</scope>
    <source>
        <strain evidence="2">UV-8b</strain>
    </source>
</reference>
<accession>A0A8E5HXD8</accession>
<dbReference type="Gene3D" id="1.20.120.20">
    <property type="entry name" value="Apolipoprotein"/>
    <property type="match status" value="1"/>
</dbReference>
<keyword evidence="3" id="KW-1185">Reference proteome</keyword>
<evidence type="ECO:0000313" key="3">
    <source>
        <dbReference type="Proteomes" id="UP000027002"/>
    </source>
</evidence>